<evidence type="ECO:0000313" key="2">
    <source>
        <dbReference type="EMBL" id="DAE11674.1"/>
    </source>
</evidence>
<feature type="region of interest" description="Disordered" evidence="1">
    <location>
        <begin position="1"/>
        <end position="24"/>
    </location>
</feature>
<organism evidence="2">
    <name type="scientific">Siphoviridae sp. ct2vX3</name>
    <dbReference type="NCBI Taxonomy" id="2825318"/>
    <lineage>
        <taxon>Viruses</taxon>
        <taxon>Duplodnaviria</taxon>
        <taxon>Heunggongvirae</taxon>
        <taxon>Uroviricota</taxon>
        <taxon>Caudoviricetes</taxon>
    </lineage>
</organism>
<feature type="compositionally biased region" description="Basic and acidic residues" evidence="1">
    <location>
        <begin position="8"/>
        <end position="24"/>
    </location>
</feature>
<proteinExistence type="predicted"/>
<protein>
    <submittedName>
        <fullName evidence="2">Uncharacterized protein</fullName>
    </submittedName>
</protein>
<evidence type="ECO:0000256" key="1">
    <source>
        <dbReference type="SAM" id="MobiDB-lite"/>
    </source>
</evidence>
<reference evidence="2" key="1">
    <citation type="journal article" date="2021" name="Proc. Natl. Acad. Sci. U.S.A.">
        <title>A Catalog of Tens of Thousands of Viruses from Human Metagenomes Reveals Hidden Associations with Chronic Diseases.</title>
        <authorList>
            <person name="Tisza M.J."/>
            <person name="Buck C.B."/>
        </authorList>
    </citation>
    <scope>NUCLEOTIDE SEQUENCE</scope>
    <source>
        <strain evidence="2">Ct2vX3</strain>
    </source>
</reference>
<dbReference type="EMBL" id="BK015535">
    <property type="protein sequence ID" value="DAE11674.1"/>
    <property type="molecule type" value="Genomic_DNA"/>
</dbReference>
<accession>A0A8S5PXR6</accession>
<name>A0A8S5PXR6_9CAUD</name>
<sequence length="67" mass="7753">MFDAIQKAIDDERQARENEKTEEDIANKENRLAQLQMDTSGGNQLEILQLQKEIDEAREGYQDSLID</sequence>